<gene>
    <name evidence="1" type="ORF">ACFOZ5_11335</name>
</gene>
<protein>
    <submittedName>
        <fullName evidence="1">Uncharacterized protein</fullName>
    </submittedName>
</protein>
<reference evidence="2" key="1">
    <citation type="journal article" date="2019" name="Int. J. Syst. Evol. Microbiol.">
        <title>The Global Catalogue of Microorganisms (GCM) 10K type strain sequencing project: providing services to taxonomists for standard genome sequencing and annotation.</title>
        <authorList>
            <consortium name="The Broad Institute Genomics Platform"/>
            <consortium name="The Broad Institute Genome Sequencing Center for Infectious Disease"/>
            <person name="Wu L."/>
            <person name="Ma J."/>
        </authorList>
    </citation>
    <scope>NUCLEOTIDE SEQUENCE [LARGE SCALE GENOMIC DNA]</scope>
    <source>
        <strain evidence="2">CECT 7297</strain>
    </source>
</reference>
<keyword evidence="2" id="KW-1185">Reference proteome</keyword>
<name>A0ABV8QIM8_9GAMM</name>
<evidence type="ECO:0000313" key="1">
    <source>
        <dbReference type="EMBL" id="MFC4259623.1"/>
    </source>
</evidence>
<organism evidence="1 2">
    <name type="scientific">Marinobacter lacisalsi</name>
    <dbReference type="NCBI Taxonomy" id="475979"/>
    <lineage>
        <taxon>Bacteria</taxon>
        <taxon>Pseudomonadati</taxon>
        <taxon>Pseudomonadota</taxon>
        <taxon>Gammaproteobacteria</taxon>
        <taxon>Pseudomonadales</taxon>
        <taxon>Marinobacteraceae</taxon>
        <taxon>Marinobacter</taxon>
    </lineage>
</organism>
<dbReference type="Proteomes" id="UP001595798">
    <property type="component" value="Unassembled WGS sequence"/>
</dbReference>
<dbReference type="EMBL" id="JBHSDI010000014">
    <property type="protein sequence ID" value="MFC4259623.1"/>
    <property type="molecule type" value="Genomic_DNA"/>
</dbReference>
<accession>A0ABV8QIM8</accession>
<proteinExistence type="predicted"/>
<evidence type="ECO:0000313" key="2">
    <source>
        <dbReference type="Proteomes" id="UP001595798"/>
    </source>
</evidence>
<dbReference type="RefSeq" id="WP_379887338.1">
    <property type="nucleotide sequence ID" value="NZ_JBHSDI010000014.1"/>
</dbReference>
<comment type="caution">
    <text evidence="1">The sequence shown here is derived from an EMBL/GenBank/DDBJ whole genome shotgun (WGS) entry which is preliminary data.</text>
</comment>
<sequence length="195" mass="22302">MTTRTAFIFMYHFMDQPIEVIIVFIFTVYTDDKTILGLINEFLMEQMILGRFSIHRAHDGGFRYVSEEEDQGTQGFFRPCYTRDDAKALAIAGVPVLDVDGIIASMDERNQENFFEYFDVENADNIVVDEIIGRLIANASDPVMSDPVPTLFQSMRRPVLHPAEYQLLQGGHRQAPNVTINTTETIINYPRNRDA</sequence>